<dbReference type="Proteomes" id="UP000306236">
    <property type="component" value="Unassembled WGS sequence"/>
</dbReference>
<dbReference type="OrthoDB" id="8902337at2"/>
<gene>
    <name evidence="8" type="ORF">E8K88_14590</name>
</gene>
<evidence type="ECO:0000256" key="3">
    <source>
        <dbReference type="ARBA" id="ARBA00023026"/>
    </source>
</evidence>
<keyword evidence="5" id="KW-0175">Coiled coil</keyword>
<evidence type="ECO:0000313" key="9">
    <source>
        <dbReference type="Proteomes" id="UP000306236"/>
    </source>
</evidence>
<proteinExistence type="inferred from homology"/>
<dbReference type="GO" id="GO:0033644">
    <property type="term" value="C:host cell membrane"/>
    <property type="evidence" value="ECO:0007669"/>
    <property type="project" value="UniProtKB-SubCell"/>
</dbReference>
<dbReference type="Pfam" id="PF04888">
    <property type="entry name" value="SseC"/>
    <property type="match status" value="1"/>
</dbReference>
<accession>A0A4S5BH01</accession>
<feature type="coiled-coil region" evidence="5">
    <location>
        <begin position="345"/>
        <end position="383"/>
    </location>
</feature>
<evidence type="ECO:0000256" key="6">
    <source>
        <dbReference type="SAM" id="Phobius"/>
    </source>
</evidence>
<dbReference type="EMBL" id="SSWX01000022">
    <property type="protein sequence ID" value="THJ31540.1"/>
    <property type="molecule type" value="Genomic_DNA"/>
</dbReference>
<keyword evidence="3" id="KW-0843">Virulence</keyword>
<dbReference type="InterPro" id="IPR006972">
    <property type="entry name" value="BipB-like_C"/>
</dbReference>
<feature type="transmembrane region" description="Helical" evidence="6">
    <location>
        <begin position="167"/>
        <end position="188"/>
    </location>
</feature>
<sequence>MNTITNFNPSLGSTPSDVNGEVDLAVTQGNSNAQAKAKTIDLMHVPGDTGSNTSDPLRNQNGAPAIAEPAQDFSADDLIALLQNLRSKSHDQQLQTTTKTLENQRIKAQQNNEAQAKKIQDWIEKSEKAAKSGFFGKLFSWVGKIAAVLAAGVAVIASVVATPFTGGAAAALTALAVVGLIAATTSLADQISKECGGPEISISNGMTQMVSSILKGLGVDDELADKIGRTLAPLVAVIVPAALLVEPELLGTMAQGIAELAGASQETAGWIKFGIGLTASIGIGVATAIAGGKIADAEKITRTLTDKIISATSSAVKGATSVAQGSAGIAQAVYTNQGENAKADQQQLKALLTKINAQMEDQREELRKIIEQLEEGVQAVSKMIQESADSMSQITSNIGRRGTV</sequence>
<keyword evidence="6" id="KW-0812">Transmembrane</keyword>
<evidence type="ECO:0000256" key="2">
    <source>
        <dbReference type="ARBA" id="ARBA00022870"/>
    </source>
</evidence>
<evidence type="ECO:0000256" key="4">
    <source>
        <dbReference type="ARBA" id="ARBA00035640"/>
    </source>
</evidence>
<keyword evidence="9" id="KW-1185">Reference proteome</keyword>
<evidence type="ECO:0000256" key="5">
    <source>
        <dbReference type="SAM" id="Coils"/>
    </source>
</evidence>
<comment type="subcellular location">
    <subcellularLocation>
        <location evidence="1">Host membrane</location>
    </subcellularLocation>
</comment>
<feature type="transmembrane region" description="Helical" evidence="6">
    <location>
        <begin position="138"/>
        <end position="161"/>
    </location>
</feature>
<comment type="similarity">
    <text evidence="4">Belongs to the SctE/SipB/YopB family.</text>
</comment>
<organism evidence="8 9">
    <name type="scientific">Lampropedia aestuarii</name>
    <dbReference type="NCBI Taxonomy" id="2562762"/>
    <lineage>
        <taxon>Bacteria</taxon>
        <taxon>Pseudomonadati</taxon>
        <taxon>Pseudomonadota</taxon>
        <taxon>Betaproteobacteria</taxon>
        <taxon>Burkholderiales</taxon>
        <taxon>Comamonadaceae</taxon>
        <taxon>Lampropedia</taxon>
    </lineage>
</organism>
<name>A0A4S5BH01_9BURK</name>
<dbReference type="RefSeq" id="WP_136407412.1">
    <property type="nucleotide sequence ID" value="NZ_SSWX01000022.1"/>
</dbReference>
<protein>
    <submittedName>
        <fullName evidence="8">Outer protein B</fullName>
    </submittedName>
</protein>
<reference evidence="8 9" key="1">
    <citation type="submission" date="2019-04" db="EMBL/GenBank/DDBJ databases">
        <title>Lampropedia sp YIM MLB12 draf genome.</title>
        <authorList>
            <person name="Wang Y.-X."/>
        </authorList>
    </citation>
    <scope>NUCLEOTIDE SEQUENCE [LARGE SCALE GENOMIC DNA]</scope>
    <source>
        <strain evidence="8 9">YIM MLB12</strain>
    </source>
</reference>
<evidence type="ECO:0000256" key="1">
    <source>
        <dbReference type="ARBA" id="ARBA00004551"/>
    </source>
</evidence>
<keyword evidence="2" id="KW-1043">Host membrane</keyword>
<evidence type="ECO:0000313" key="8">
    <source>
        <dbReference type="EMBL" id="THJ31540.1"/>
    </source>
</evidence>
<keyword evidence="6" id="KW-1133">Transmembrane helix</keyword>
<evidence type="ECO:0000259" key="7">
    <source>
        <dbReference type="Pfam" id="PF04888"/>
    </source>
</evidence>
<comment type="caution">
    <text evidence="8">The sequence shown here is derived from an EMBL/GenBank/DDBJ whole genome shotgun (WGS) entry which is preliminary data.</text>
</comment>
<keyword evidence="6" id="KW-0472">Membrane</keyword>
<dbReference type="AlphaFoldDB" id="A0A4S5BH01"/>
<feature type="domain" description="Translocator protein BipB-like C-terminal" evidence="7">
    <location>
        <begin position="78"/>
        <end position="397"/>
    </location>
</feature>